<dbReference type="AlphaFoldDB" id="A0A0K1PUX7"/>
<dbReference type="InterPro" id="IPR015376">
    <property type="entry name" value="Znr_NADH_PPase"/>
</dbReference>
<keyword evidence="3 8" id="KW-0378">Hydrolase</keyword>
<keyword evidence="4 8" id="KW-0460">Magnesium</keyword>
<dbReference type="OrthoDB" id="9791656at2"/>
<dbReference type="InterPro" id="IPR000086">
    <property type="entry name" value="NUDIX_hydrolase_dom"/>
</dbReference>
<dbReference type="RefSeq" id="WP_146648485.1">
    <property type="nucleotide sequence ID" value="NZ_CP012333.1"/>
</dbReference>
<dbReference type="InterPro" id="IPR015797">
    <property type="entry name" value="NUDIX_hydrolase-like_dom_sf"/>
</dbReference>
<dbReference type="Pfam" id="PF09296">
    <property type="entry name" value="NUDIX-like"/>
    <property type="match status" value="1"/>
</dbReference>
<comment type="subunit">
    <text evidence="8">Homodimer.</text>
</comment>
<evidence type="ECO:0000256" key="4">
    <source>
        <dbReference type="ARBA" id="ARBA00022842"/>
    </source>
</evidence>
<evidence type="ECO:0000256" key="8">
    <source>
        <dbReference type="HAMAP-Rule" id="MF_00297"/>
    </source>
</evidence>
<evidence type="ECO:0000313" key="11">
    <source>
        <dbReference type="Proteomes" id="UP000064967"/>
    </source>
</evidence>
<evidence type="ECO:0000256" key="1">
    <source>
        <dbReference type="ARBA" id="ARBA00009595"/>
    </source>
</evidence>
<feature type="binding site" evidence="8">
    <location>
        <position position="180"/>
    </location>
    <ligand>
        <name>a divalent metal cation</name>
        <dbReference type="ChEBI" id="CHEBI:60240"/>
        <label>1</label>
    </ligand>
</feature>
<dbReference type="PANTHER" id="PTHR42904">
    <property type="entry name" value="NUDIX HYDROLASE, NUDC SUBFAMILY"/>
    <property type="match status" value="1"/>
</dbReference>
<feature type="binding site" evidence="8">
    <location>
        <position position="196"/>
    </location>
    <ligand>
        <name>a divalent metal cation</name>
        <dbReference type="ChEBI" id="CHEBI:60240"/>
        <label>2</label>
    </ligand>
</feature>
<sequence>MAFIPSHVQTPPHSASTRRIWYVVQGSGLVVRREGERFVLPSDDDVKRLGIELTAAHHLGSLDDAHVVAAAFEGDATELGADLVLAAGLRSLASTLSPDQFWVAGRAIHVIDWATTNRFCGRCGTPTERVSGERSMRCPACGLSAYPRIAPAIIVLVRKGDEALLARNARFPGAFFSTLAGFAEIGESLEQTLAREVFEEVGVQVGNIRYFGSQPWPFPHSLMIGFTCEWTGGDIRVDGNEIAEANWFRADALPTIPPRLSIARNLIDAWVEEVTGAPAPVR</sequence>
<feature type="binding site" evidence="8">
    <location>
        <position position="241"/>
    </location>
    <ligand>
        <name>a divalent metal cation</name>
        <dbReference type="ChEBI" id="CHEBI:60240"/>
        <label>3</label>
    </ligand>
</feature>
<name>A0A0K1PUX7_9BACT</name>
<comment type="catalytic activity">
    <reaction evidence="8">
        <text>NADH + H2O = reduced beta-nicotinamide D-ribonucleotide + AMP + 2 H(+)</text>
        <dbReference type="Rhea" id="RHEA:48868"/>
        <dbReference type="ChEBI" id="CHEBI:15377"/>
        <dbReference type="ChEBI" id="CHEBI:15378"/>
        <dbReference type="ChEBI" id="CHEBI:57945"/>
        <dbReference type="ChEBI" id="CHEBI:90832"/>
        <dbReference type="ChEBI" id="CHEBI:456215"/>
        <dbReference type="EC" id="3.6.1.22"/>
    </reaction>
</comment>
<feature type="binding site" evidence="8">
    <location>
        <position position="200"/>
    </location>
    <ligand>
        <name>a divalent metal cation</name>
        <dbReference type="ChEBI" id="CHEBI:60240"/>
        <label>3</label>
    </ligand>
</feature>
<feature type="domain" description="Nudix hydrolase" evidence="9">
    <location>
        <begin position="147"/>
        <end position="273"/>
    </location>
</feature>
<feature type="binding site" evidence="8">
    <location>
        <begin position="214"/>
        <end position="221"/>
    </location>
    <ligand>
        <name>substrate</name>
    </ligand>
</feature>
<comment type="cofactor">
    <cofactor evidence="8">
        <name>Mg(2+)</name>
        <dbReference type="ChEBI" id="CHEBI:18420"/>
    </cofactor>
    <cofactor evidence="8">
        <name>Mn(2+)</name>
        <dbReference type="ChEBI" id="CHEBI:29035"/>
    </cofactor>
    <text evidence="8">Divalent metal cations. Mg(2+) or Mn(2+).</text>
</comment>
<dbReference type="GO" id="GO:0005829">
    <property type="term" value="C:cytosol"/>
    <property type="evidence" value="ECO:0007669"/>
    <property type="project" value="TreeGrafter"/>
</dbReference>
<dbReference type="InterPro" id="IPR049734">
    <property type="entry name" value="NudC-like_C"/>
</dbReference>
<keyword evidence="2 8" id="KW-0479">Metal-binding</keyword>
<protein>
    <recommendedName>
        <fullName evidence="8">NAD-capped RNA hydrolase NudC</fullName>
        <shortName evidence="8">DeNADding enzyme NudC</shortName>
        <ecNumber evidence="8">3.6.1.-</ecNumber>
    </recommendedName>
    <alternativeName>
        <fullName evidence="8">NADH pyrophosphatase</fullName>
        <ecNumber evidence="8">3.6.1.22</ecNumber>
    </alternativeName>
</protein>
<dbReference type="GO" id="GO:0000287">
    <property type="term" value="F:magnesium ion binding"/>
    <property type="evidence" value="ECO:0007669"/>
    <property type="project" value="UniProtKB-UniRule"/>
</dbReference>
<dbReference type="EC" id="3.6.1.-" evidence="8"/>
<feature type="binding site" evidence="8">
    <location>
        <position position="263"/>
    </location>
    <ligand>
        <name>substrate</name>
    </ligand>
</feature>
<keyword evidence="8" id="KW-0862">Zinc</keyword>
<feature type="binding site" evidence="8">
    <location>
        <position position="200"/>
    </location>
    <ligand>
        <name>a divalent metal cation</name>
        <dbReference type="ChEBI" id="CHEBI:60240"/>
        <label>1</label>
    </ligand>
</feature>
<comment type="catalytic activity">
    <reaction evidence="7">
        <text>a 5'-end NAD(+)-phospho-ribonucleoside in mRNA + H2O = a 5'-end phospho-adenosine-phospho-ribonucleoside in mRNA + beta-nicotinamide D-ribonucleotide + 2 H(+)</text>
        <dbReference type="Rhea" id="RHEA:60876"/>
        <dbReference type="Rhea" id="RHEA-COMP:15698"/>
        <dbReference type="Rhea" id="RHEA-COMP:15719"/>
        <dbReference type="ChEBI" id="CHEBI:14649"/>
        <dbReference type="ChEBI" id="CHEBI:15377"/>
        <dbReference type="ChEBI" id="CHEBI:15378"/>
        <dbReference type="ChEBI" id="CHEBI:144029"/>
        <dbReference type="ChEBI" id="CHEBI:144051"/>
    </reaction>
    <physiologicalReaction direction="left-to-right" evidence="7">
        <dbReference type="Rhea" id="RHEA:60877"/>
    </physiologicalReaction>
</comment>
<dbReference type="KEGG" id="llu:AKJ09_03997"/>
<evidence type="ECO:0000259" key="9">
    <source>
        <dbReference type="PROSITE" id="PS51462"/>
    </source>
</evidence>
<feature type="binding site" evidence="8">
    <location>
        <position position="123"/>
    </location>
    <ligand>
        <name>Zn(2+)</name>
        <dbReference type="ChEBI" id="CHEBI:29105"/>
    </ligand>
</feature>
<dbReference type="Gene3D" id="3.90.79.20">
    <property type="match status" value="1"/>
</dbReference>
<dbReference type="Pfam" id="PF00293">
    <property type="entry name" value="NUDIX"/>
    <property type="match status" value="1"/>
</dbReference>
<dbReference type="GO" id="GO:0035529">
    <property type="term" value="F:NADH pyrophosphatase activity"/>
    <property type="evidence" value="ECO:0007669"/>
    <property type="project" value="TreeGrafter"/>
</dbReference>
<dbReference type="InterPro" id="IPR022925">
    <property type="entry name" value="RNA_Hydrolase_NudC"/>
</dbReference>
<proteinExistence type="inferred from homology"/>
<feature type="short sequence motif" description="Nudix box" evidence="8">
    <location>
        <begin position="181"/>
        <end position="202"/>
    </location>
</feature>
<evidence type="ECO:0000256" key="3">
    <source>
        <dbReference type="ARBA" id="ARBA00022801"/>
    </source>
</evidence>
<dbReference type="Proteomes" id="UP000064967">
    <property type="component" value="Chromosome"/>
</dbReference>
<feature type="binding site" evidence="8">
    <location>
        <position position="120"/>
    </location>
    <ligand>
        <name>Zn(2+)</name>
        <dbReference type="ChEBI" id="CHEBI:29105"/>
    </ligand>
</feature>
<dbReference type="GO" id="GO:0019677">
    <property type="term" value="P:NAD+ catabolic process"/>
    <property type="evidence" value="ECO:0007669"/>
    <property type="project" value="TreeGrafter"/>
</dbReference>
<dbReference type="InterPro" id="IPR050241">
    <property type="entry name" value="NAD-cap_RNA_hydrolase_NudC"/>
</dbReference>
<comment type="function">
    <text evidence="8">mRNA decapping enzyme that specifically removes the nicotinamide adenine dinucleotide (NAD) cap from a subset of mRNAs by hydrolyzing the diphosphate linkage to produce nicotinamide mononucleotide (NMN) and 5' monophosphate mRNA. The NAD-cap is present at the 5'-end of some mRNAs and stabilizes RNA against 5'-processing. Has preference for mRNAs with a 5'-end purine. Catalyzes the hydrolysis of a broad range of dinucleotide pyrophosphates.</text>
</comment>
<evidence type="ECO:0000256" key="6">
    <source>
        <dbReference type="ARBA" id="ARBA00023211"/>
    </source>
</evidence>
<dbReference type="Gene3D" id="3.90.79.10">
    <property type="entry name" value="Nucleoside Triphosphate Pyrophosphohydrolase"/>
    <property type="match status" value="1"/>
</dbReference>
<dbReference type="GO" id="GO:0008270">
    <property type="term" value="F:zinc ion binding"/>
    <property type="evidence" value="ECO:0007669"/>
    <property type="project" value="UniProtKB-UniRule"/>
</dbReference>
<comment type="catalytic activity">
    <reaction evidence="8">
        <text>NAD(+) + H2O = beta-nicotinamide D-ribonucleotide + AMP + 2 H(+)</text>
        <dbReference type="Rhea" id="RHEA:11800"/>
        <dbReference type="ChEBI" id="CHEBI:14649"/>
        <dbReference type="ChEBI" id="CHEBI:15377"/>
        <dbReference type="ChEBI" id="CHEBI:15378"/>
        <dbReference type="ChEBI" id="CHEBI:57540"/>
        <dbReference type="ChEBI" id="CHEBI:456215"/>
        <dbReference type="EC" id="3.6.1.22"/>
    </reaction>
</comment>
<evidence type="ECO:0000313" key="10">
    <source>
        <dbReference type="EMBL" id="AKU97333.1"/>
    </source>
</evidence>
<dbReference type="PANTHER" id="PTHR42904:SF6">
    <property type="entry name" value="NAD-CAPPED RNA HYDROLASE NUDT12"/>
    <property type="match status" value="1"/>
</dbReference>
<dbReference type="PROSITE" id="PS00893">
    <property type="entry name" value="NUDIX_BOX"/>
    <property type="match status" value="1"/>
</dbReference>
<dbReference type="SUPFAM" id="SSF55811">
    <property type="entry name" value="Nudix"/>
    <property type="match status" value="2"/>
</dbReference>
<organism evidence="10 11">
    <name type="scientific">Labilithrix luteola</name>
    <dbReference type="NCBI Taxonomy" id="1391654"/>
    <lineage>
        <taxon>Bacteria</taxon>
        <taxon>Pseudomonadati</taxon>
        <taxon>Myxococcota</taxon>
        <taxon>Polyangia</taxon>
        <taxon>Polyangiales</taxon>
        <taxon>Labilitrichaceae</taxon>
        <taxon>Labilithrix</taxon>
    </lineage>
</organism>
<feature type="binding site" evidence="8">
    <location>
        <position position="241"/>
    </location>
    <ligand>
        <name>a divalent metal cation</name>
        <dbReference type="ChEBI" id="CHEBI:60240"/>
        <label>1</label>
    </ligand>
</feature>
<dbReference type="NCBIfam" id="NF001299">
    <property type="entry name" value="PRK00241.1"/>
    <property type="match status" value="1"/>
</dbReference>
<comment type="cofactor">
    <cofactor evidence="8">
        <name>Zn(2+)</name>
        <dbReference type="ChEBI" id="CHEBI:29105"/>
    </cofactor>
    <text evidence="8">Binds 1 zinc ion per subunit.</text>
</comment>
<dbReference type="GO" id="GO:0030145">
    <property type="term" value="F:manganese ion binding"/>
    <property type="evidence" value="ECO:0007669"/>
    <property type="project" value="UniProtKB-UniRule"/>
</dbReference>
<dbReference type="STRING" id="1391654.AKJ09_03997"/>
<dbReference type="GO" id="GO:0006742">
    <property type="term" value="P:NADP+ catabolic process"/>
    <property type="evidence" value="ECO:0007669"/>
    <property type="project" value="TreeGrafter"/>
</dbReference>
<dbReference type="PATRIC" id="fig|1391654.3.peg.4055"/>
<keyword evidence="6 8" id="KW-0464">Manganese</keyword>
<dbReference type="Pfam" id="PF09297">
    <property type="entry name" value="Zn_ribbon_NUD"/>
    <property type="match status" value="1"/>
</dbReference>
<dbReference type="PROSITE" id="PS51462">
    <property type="entry name" value="NUDIX"/>
    <property type="match status" value="1"/>
</dbReference>
<keyword evidence="5 8" id="KW-0520">NAD</keyword>
<accession>A0A0K1PUX7</accession>
<dbReference type="InterPro" id="IPR020084">
    <property type="entry name" value="NUDIX_hydrolase_CS"/>
</dbReference>
<evidence type="ECO:0000256" key="7">
    <source>
        <dbReference type="ARBA" id="ARBA00023679"/>
    </source>
</evidence>
<dbReference type="HAMAP" id="MF_00297">
    <property type="entry name" value="Nudix_NudC"/>
    <property type="match status" value="1"/>
</dbReference>
<feature type="binding site" evidence="8">
    <location>
        <position position="146"/>
    </location>
    <ligand>
        <name>substrate</name>
    </ligand>
</feature>
<feature type="binding site" evidence="8">
    <location>
        <position position="138"/>
    </location>
    <ligand>
        <name>Zn(2+)</name>
        <dbReference type="ChEBI" id="CHEBI:29105"/>
    </ligand>
</feature>
<dbReference type="EMBL" id="CP012333">
    <property type="protein sequence ID" value="AKU97333.1"/>
    <property type="molecule type" value="Genomic_DNA"/>
</dbReference>
<dbReference type="InterPro" id="IPR015375">
    <property type="entry name" value="NADH_PPase-like_N"/>
</dbReference>
<feature type="binding site" evidence="8">
    <location>
        <position position="90"/>
    </location>
    <ligand>
        <name>substrate</name>
    </ligand>
</feature>
<dbReference type="GO" id="GO:0110153">
    <property type="term" value="F:RNA NAD-cap (NMN-forming) hydrolase activity"/>
    <property type="evidence" value="ECO:0007669"/>
    <property type="project" value="RHEA"/>
</dbReference>
<feature type="binding site" evidence="8">
    <location>
        <position position="196"/>
    </location>
    <ligand>
        <name>a divalent metal cation</name>
        <dbReference type="ChEBI" id="CHEBI:60240"/>
        <label>3</label>
    </ligand>
</feature>
<feature type="binding site" evidence="8">
    <location>
        <position position="133"/>
    </location>
    <ligand>
        <name>substrate</name>
    </ligand>
</feature>
<reference evidence="10 11" key="1">
    <citation type="submission" date="2015-08" db="EMBL/GenBank/DDBJ databases">
        <authorList>
            <person name="Babu N.S."/>
            <person name="Beckwith C.J."/>
            <person name="Beseler K.G."/>
            <person name="Brison A."/>
            <person name="Carone J.V."/>
            <person name="Caskin T.P."/>
            <person name="Diamond M."/>
            <person name="Durham M.E."/>
            <person name="Foxe J.M."/>
            <person name="Go M."/>
            <person name="Henderson B.A."/>
            <person name="Jones I.B."/>
            <person name="McGettigan J.A."/>
            <person name="Micheletti S.J."/>
            <person name="Nasrallah M.E."/>
            <person name="Ortiz D."/>
            <person name="Piller C.R."/>
            <person name="Privatt S.R."/>
            <person name="Schneider S.L."/>
            <person name="Sharp S."/>
            <person name="Smith T.C."/>
            <person name="Stanton J.D."/>
            <person name="Ullery H.E."/>
            <person name="Wilson R.J."/>
            <person name="Serrano M.G."/>
            <person name="Buck G."/>
            <person name="Lee V."/>
            <person name="Wang Y."/>
            <person name="Carvalho R."/>
            <person name="Voegtly L."/>
            <person name="Shi R."/>
            <person name="Duckworth R."/>
            <person name="Johnson A."/>
            <person name="Loviza R."/>
            <person name="Walstead R."/>
            <person name="Shah Z."/>
            <person name="Kiflezghi M."/>
            <person name="Wade K."/>
            <person name="Ball S.L."/>
            <person name="Bradley K.W."/>
            <person name="Asai D.J."/>
            <person name="Bowman C.A."/>
            <person name="Russell D.A."/>
            <person name="Pope W.H."/>
            <person name="Jacobs-Sera D."/>
            <person name="Hendrix R.W."/>
            <person name="Hatfull G.F."/>
        </authorList>
    </citation>
    <scope>NUCLEOTIDE SEQUENCE [LARGE SCALE GENOMIC DNA]</scope>
    <source>
        <strain evidence="10 11">DSM 27648</strain>
    </source>
</reference>
<keyword evidence="11" id="KW-1185">Reference proteome</keyword>
<comment type="similarity">
    <text evidence="1 8">Belongs to the Nudix hydrolase family. NudC subfamily.</text>
</comment>
<comment type="caution">
    <text evidence="8">Lacks conserved residue(s) required for the propagation of feature annotation.</text>
</comment>
<evidence type="ECO:0000256" key="2">
    <source>
        <dbReference type="ARBA" id="ARBA00022723"/>
    </source>
</evidence>
<gene>
    <name evidence="8" type="primary">nudC</name>
    <name evidence="10" type="ORF">AKJ09_03997</name>
</gene>
<dbReference type="GO" id="GO:0000210">
    <property type="term" value="F:NAD+ diphosphatase activity"/>
    <property type="evidence" value="ECO:0007669"/>
    <property type="project" value="UniProtKB-UniRule"/>
</dbReference>
<feature type="binding site" evidence="8">
    <location>
        <position position="141"/>
    </location>
    <ligand>
        <name>Zn(2+)</name>
        <dbReference type="ChEBI" id="CHEBI:29105"/>
    </ligand>
</feature>
<evidence type="ECO:0000256" key="5">
    <source>
        <dbReference type="ARBA" id="ARBA00023027"/>
    </source>
</evidence>
<dbReference type="EC" id="3.6.1.22" evidence="8"/>
<dbReference type="CDD" id="cd03429">
    <property type="entry name" value="NUDIX_NADH_pyrophosphatase_Nudt13"/>
    <property type="match status" value="1"/>
</dbReference>